<dbReference type="EMBL" id="CP024964">
    <property type="protein sequence ID" value="ATZ17803.1"/>
    <property type="molecule type" value="Genomic_DNA"/>
</dbReference>
<reference evidence="2 3" key="1">
    <citation type="submission" date="2017-11" db="EMBL/GenBank/DDBJ databases">
        <title>Genome sequence of Entomoplasma melaleucae M1 (ATCC 49191).</title>
        <authorList>
            <person name="Lo W.-S."/>
            <person name="Gasparich G.E."/>
            <person name="Kuo C.-H."/>
        </authorList>
    </citation>
    <scope>NUCLEOTIDE SEQUENCE [LARGE SCALE GENOMIC DNA]</scope>
    <source>
        <strain evidence="2 3">M1</strain>
    </source>
</reference>
<dbReference type="AlphaFoldDB" id="A0A2K8NYT2"/>
<comment type="similarity">
    <text evidence="1">Belongs to the UPF0236 family.</text>
</comment>
<dbReference type="InterPro" id="IPR009620">
    <property type="entry name" value="UPF0236"/>
</dbReference>
<dbReference type="OrthoDB" id="394306at2"/>
<sequence length="392" mass="46009">MSEGFNIFTNEEWIIKHGKQFLEEYKKKLEELDLKLLNERDKSKYKLKDIRPRIIITEYGPIIFFRRRYIIVGKKGYIYLLDEHLGLKKHSRILPSLKKKVLNYIGTGKRYQDIIDTLGYTNISKTTIGRILNSIDNTSKIFEIENKVNLSIGQNLYINMDDGYIKYRINKKVLKLSVRIVSFNTGVEYKESKSTKTRKRGVLQNKRVFYIIGNKTNPITWKKTIKMINFWANNYYENFANTKLIVGGDGAKWVKKIAREMNAEFHLDRFHGIKYLKDLFVRGKKKYDSSNWDLYKIAVNLFKNGKADQLIKFLKESGLSISKQIMNYFKYNRDGIVSQAEQSYIGVSAETDICNVLKAPLGFKKATYTLRNVVNFLSQRAFEINNNFKFNN</sequence>
<evidence type="ECO:0008006" key="4">
    <source>
        <dbReference type="Google" id="ProtNLM"/>
    </source>
</evidence>
<dbReference type="RefSeq" id="WP_028124573.1">
    <property type="nucleotide sequence ID" value="NZ_CP024964.1"/>
</dbReference>
<name>A0A2K8NYT2_9MOLU</name>
<gene>
    <name evidence="2" type="ORF">EMELA_v1c02300</name>
</gene>
<dbReference type="Pfam" id="PF06782">
    <property type="entry name" value="UPF0236"/>
    <property type="match status" value="1"/>
</dbReference>
<dbReference type="STRING" id="1408435.GCA_000685885_01423"/>
<organism evidence="2 3">
    <name type="scientific">Mesoplasma melaleucae</name>
    <dbReference type="NCBI Taxonomy" id="81459"/>
    <lineage>
        <taxon>Bacteria</taxon>
        <taxon>Bacillati</taxon>
        <taxon>Mycoplasmatota</taxon>
        <taxon>Mollicutes</taxon>
        <taxon>Entomoplasmatales</taxon>
        <taxon>Entomoplasmataceae</taxon>
        <taxon>Mesoplasma</taxon>
    </lineage>
</organism>
<keyword evidence="3" id="KW-1185">Reference proteome</keyword>
<dbReference type="KEGG" id="eml:EMELA_v1c02300"/>
<evidence type="ECO:0000313" key="3">
    <source>
        <dbReference type="Proteomes" id="UP000231896"/>
    </source>
</evidence>
<proteinExistence type="inferred from homology"/>
<evidence type="ECO:0000256" key="1">
    <source>
        <dbReference type="ARBA" id="ARBA00006539"/>
    </source>
</evidence>
<evidence type="ECO:0000313" key="2">
    <source>
        <dbReference type="EMBL" id="ATZ17803.1"/>
    </source>
</evidence>
<dbReference type="Proteomes" id="UP000231896">
    <property type="component" value="Chromosome"/>
</dbReference>
<protein>
    <recommendedName>
        <fullName evidence="4">Transposase</fullName>
    </recommendedName>
</protein>
<accession>A0A2K8NYT2</accession>
<dbReference type="NCBIfam" id="NF046004">
    <property type="entry name" value="ICE_Mbov_0401"/>
    <property type="match status" value="1"/>
</dbReference>